<protein>
    <recommendedName>
        <fullName evidence="2">Sialate O-acetylesterase domain-containing protein</fullName>
    </recommendedName>
</protein>
<keyword evidence="1" id="KW-0378">Hydrolase</keyword>
<dbReference type="Pfam" id="PF03629">
    <property type="entry name" value="SASA"/>
    <property type="match status" value="1"/>
</dbReference>
<proteinExistence type="predicted"/>
<dbReference type="InterPro" id="IPR005181">
    <property type="entry name" value="SASA"/>
</dbReference>
<dbReference type="InterPro" id="IPR036514">
    <property type="entry name" value="SGNH_hydro_sf"/>
</dbReference>
<dbReference type="Gene3D" id="3.40.50.1110">
    <property type="entry name" value="SGNH hydrolase"/>
    <property type="match status" value="1"/>
</dbReference>
<evidence type="ECO:0000256" key="1">
    <source>
        <dbReference type="ARBA" id="ARBA00022801"/>
    </source>
</evidence>
<organism evidence="3 4">
    <name type="scientific">Micromonospora chaiyaphumensis</name>
    <dbReference type="NCBI Taxonomy" id="307119"/>
    <lineage>
        <taxon>Bacteria</taxon>
        <taxon>Bacillati</taxon>
        <taxon>Actinomycetota</taxon>
        <taxon>Actinomycetes</taxon>
        <taxon>Micromonosporales</taxon>
        <taxon>Micromonosporaceae</taxon>
        <taxon>Micromonospora</taxon>
    </lineage>
</organism>
<accession>A0A1C4ZDC3</accession>
<name>A0A1C4ZDC3_9ACTN</name>
<dbReference type="AlphaFoldDB" id="A0A1C4ZDC3"/>
<gene>
    <name evidence="3" type="ORF">GA0070214_113154</name>
</gene>
<sequence length="725" mass="75741">MLSAPSVRQRLRSVPRTAWIAAGATVLLLASIAVAAWPSDRSGAPAGAWSAPGASRPQTPAVPVDGTSCAANVAGMAGFTPVAALDLPARANGRAPAYTFDRTAAVAAGFDRVGYCLELNGPAGPQWVWTAMEPFTTDARRLAPPARGGPIVQQRVNDVEVATNVAGVTTGTGLPGYLEMWPNSYGPRGTGQIAGAAADRYDADDDVQPALAYGSFQVHLVAGTRPATTPPQTVLAVNGFTSPSGPLALGIGPAPTGNPDWTFAGNAAGFTQRRLTVYARSSVLTVTRHPADRQLFPRDAGNGAVVEVAGKFTDPRVTAVQLKVTSGADGWDYGALATHGGTFSLRHRITAALREYRFELRVLGDGVARRAGLWEGVVAGDVYVIQGQSNAVAGMQRGSAAAEESPYLRSYGSPVADGARSGAARGWNYAVGDLTQQPGSVGQWGIRMAHRISDTYQVPVAVINGGENGRPIGYFQRVDTRPNDLRTNYGRLRQRLAAAGVLRNVRGVLWYQGEADNDNAAAHVAGFTALLQDWRAELGGPDTRYYVFQVRTSPCGNGRSGRLREAQRRMGDSLGVTVLSTNGLSGQDGCHFGWEQGYRELGDHAFAVVSRDLYRGPGDGVAPPNPRSASFADAGRTAVVVRLRADDPLTVQPGVAADFRIEGSAVSVTDVAYRPDGQLVLTLSAPAVGATGVSYLGHPGAGPWIVNAAGVGLLTFQGLPIAASG</sequence>
<dbReference type="Proteomes" id="UP000199629">
    <property type="component" value="Unassembled WGS sequence"/>
</dbReference>
<evidence type="ECO:0000313" key="3">
    <source>
        <dbReference type="EMBL" id="SCF30944.1"/>
    </source>
</evidence>
<keyword evidence="4" id="KW-1185">Reference proteome</keyword>
<evidence type="ECO:0000313" key="4">
    <source>
        <dbReference type="Proteomes" id="UP000199629"/>
    </source>
</evidence>
<reference evidence="4" key="1">
    <citation type="submission" date="2016-06" db="EMBL/GenBank/DDBJ databases">
        <authorList>
            <person name="Varghese N."/>
            <person name="Submissions Spin"/>
        </authorList>
    </citation>
    <scope>NUCLEOTIDE SEQUENCE [LARGE SCALE GENOMIC DNA]</scope>
    <source>
        <strain evidence="4">DSM 45246</strain>
    </source>
</reference>
<dbReference type="SUPFAM" id="SSF52266">
    <property type="entry name" value="SGNH hydrolase"/>
    <property type="match status" value="1"/>
</dbReference>
<feature type="domain" description="Sialate O-acetylesterase" evidence="2">
    <location>
        <begin position="380"/>
        <end position="603"/>
    </location>
</feature>
<dbReference type="EMBL" id="FMCS01000013">
    <property type="protein sequence ID" value="SCF30944.1"/>
    <property type="molecule type" value="Genomic_DNA"/>
</dbReference>
<dbReference type="GO" id="GO:0016787">
    <property type="term" value="F:hydrolase activity"/>
    <property type="evidence" value="ECO:0007669"/>
    <property type="project" value="UniProtKB-KW"/>
</dbReference>
<evidence type="ECO:0000259" key="2">
    <source>
        <dbReference type="Pfam" id="PF03629"/>
    </source>
</evidence>